<dbReference type="AlphaFoldDB" id="A0A2A5JJV8"/>
<dbReference type="EMBL" id="NKHF01000208">
    <property type="protein sequence ID" value="PCK29501.1"/>
    <property type="molecule type" value="Genomic_DNA"/>
</dbReference>
<sequence>MESIVLRFDGEALNDHSMDLKLLADSLAGLESLITEVHEHINGSNDDLEIKVQGGFEEGSFEFILNVVEHAEISTLAAIGFSGALAGGGLVGALKWLGGEPIEKIARKTRGECILKKKDGDSLVVESYLKDAIASPSIRTAFKKLVQQPLNRAGIDVFEIVKTDDNKTENREVLVEIEKEEAASFRAQREPVKEKVMEDEVYDNARITFLTVHKDKSHGWRINHDDQDLRVNIQDDSFIKHVRSGAGEAIFDDAYRVKLIAKYKNNSRTEKDWHIEKVYI</sequence>
<comment type="caution">
    <text evidence="1">The sequence shown here is derived from an EMBL/GenBank/DDBJ whole genome shotgun (WGS) entry which is preliminary data.</text>
</comment>
<organism evidence="1 2">
    <name type="scientific">Pseudoalteromonas piscicida</name>
    <dbReference type="NCBI Taxonomy" id="43662"/>
    <lineage>
        <taxon>Bacteria</taxon>
        <taxon>Pseudomonadati</taxon>
        <taxon>Pseudomonadota</taxon>
        <taxon>Gammaproteobacteria</taxon>
        <taxon>Alteromonadales</taxon>
        <taxon>Pseudoalteromonadaceae</taxon>
        <taxon>Pseudoalteromonas</taxon>
    </lineage>
</organism>
<accession>A0A2A5JJV8</accession>
<gene>
    <name evidence="1" type="ORF">CEX98_22500</name>
</gene>
<name>A0A2A5JJV8_PSEO7</name>
<dbReference type="Proteomes" id="UP000228621">
    <property type="component" value="Unassembled WGS sequence"/>
</dbReference>
<protein>
    <submittedName>
        <fullName evidence="1">Uncharacterized protein</fullName>
    </submittedName>
</protein>
<evidence type="ECO:0000313" key="1">
    <source>
        <dbReference type="EMBL" id="PCK29501.1"/>
    </source>
</evidence>
<reference evidence="2" key="1">
    <citation type="journal article" date="2019" name="Genome Announc.">
        <title>Draft Genome Sequence of Pseudoalteromonas piscicida Strain 36Y ROTHPW, an Hypersaline Seawater Isolate from the South Coast of Sonora, Mexico.</title>
        <authorList>
            <person name="Sanchez-Diaz R."/>
            <person name="Molina-Garza Z.J."/>
            <person name="Cruz-Suarez L.E."/>
            <person name="Selvin J."/>
            <person name="Kiran G.S."/>
            <person name="Ibarra-Gamez J.C."/>
            <person name="Gomez-Gil B."/>
            <person name="Galaviz-Silva L."/>
        </authorList>
    </citation>
    <scope>NUCLEOTIDE SEQUENCE [LARGE SCALE GENOMIC DNA]</scope>
    <source>
        <strain evidence="2">36Y_RITHPW</strain>
    </source>
</reference>
<dbReference type="OrthoDB" id="6400380at2"/>
<evidence type="ECO:0000313" key="2">
    <source>
        <dbReference type="Proteomes" id="UP000228621"/>
    </source>
</evidence>
<keyword evidence="2" id="KW-1185">Reference proteome</keyword>
<proteinExistence type="predicted"/>
<dbReference type="RefSeq" id="WP_099644165.1">
    <property type="nucleotide sequence ID" value="NZ_NKHF01000208.1"/>
</dbReference>